<keyword evidence="1" id="KW-1133">Transmembrane helix</keyword>
<evidence type="ECO:0000313" key="4">
    <source>
        <dbReference type="EMBL" id="RHD78765.1"/>
    </source>
</evidence>
<accession>A0A396AIA3</accession>
<dbReference type="EMBL" id="QSTG01000039">
    <property type="protein sequence ID" value="RGM40879.1"/>
    <property type="molecule type" value="Genomic_DNA"/>
</dbReference>
<reference evidence="5 6" key="1">
    <citation type="submission" date="2018-08" db="EMBL/GenBank/DDBJ databases">
        <title>A genome reference for cultivated species of the human gut microbiota.</title>
        <authorList>
            <person name="Zou Y."/>
            <person name="Xue W."/>
            <person name="Luo G."/>
        </authorList>
    </citation>
    <scope>NUCLEOTIDE SEQUENCE [LARGE SCALE GENOMIC DNA]</scope>
    <source>
        <strain evidence="4 6">AM30-40</strain>
        <strain evidence="3 5">OM08-13BH</strain>
    </source>
</reference>
<dbReference type="Proteomes" id="UP000283429">
    <property type="component" value="Unassembled WGS sequence"/>
</dbReference>
<keyword evidence="1" id="KW-0472">Membrane</keyword>
<dbReference type="Pfam" id="PF14897">
    <property type="entry name" value="EpsG"/>
    <property type="match status" value="1"/>
</dbReference>
<gene>
    <name evidence="4" type="ORF">DW783_13070</name>
    <name evidence="3" type="ORF">DXC16_18395</name>
    <name evidence="2" type="ORF">GAY98_22690</name>
</gene>
<dbReference type="AlphaFoldDB" id="A0A396AIA3"/>
<reference evidence="2 7" key="2">
    <citation type="journal article" date="2019" name="Nat. Med.">
        <title>A library of human gut bacterial isolates paired with longitudinal multiomics data enables mechanistic microbiome research.</title>
        <authorList>
            <person name="Poyet M."/>
            <person name="Groussin M."/>
            <person name="Gibbons S.M."/>
            <person name="Avila-Pacheco J."/>
            <person name="Jiang X."/>
            <person name="Kearney S.M."/>
            <person name="Perrotta A.R."/>
            <person name="Berdy B."/>
            <person name="Zhao S."/>
            <person name="Lieberman T.D."/>
            <person name="Swanson P.K."/>
            <person name="Smith M."/>
            <person name="Roesemann S."/>
            <person name="Alexander J.E."/>
            <person name="Rich S.A."/>
            <person name="Livny J."/>
            <person name="Vlamakis H."/>
            <person name="Clish C."/>
            <person name="Bullock K."/>
            <person name="Deik A."/>
            <person name="Scott J."/>
            <person name="Pierce K.A."/>
            <person name="Xavier R.J."/>
            <person name="Alm E.J."/>
        </authorList>
    </citation>
    <scope>NUCLEOTIDE SEQUENCE [LARGE SCALE GENOMIC DNA]</scope>
    <source>
        <strain evidence="2 7">BIOML-A122</strain>
    </source>
</reference>
<protein>
    <submittedName>
        <fullName evidence="3">EpsG family protein</fullName>
    </submittedName>
</protein>
<feature type="transmembrane region" description="Helical" evidence="1">
    <location>
        <begin position="26"/>
        <end position="44"/>
    </location>
</feature>
<evidence type="ECO:0000313" key="7">
    <source>
        <dbReference type="Proteomes" id="UP000469427"/>
    </source>
</evidence>
<dbReference type="EMBL" id="WDBI01000063">
    <property type="protein sequence ID" value="KAB6522081.1"/>
    <property type="molecule type" value="Genomic_DNA"/>
</dbReference>
<name>A0A396AIA3_PHOVU</name>
<keyword evidence="1" id="KW-0812">Transmembrane</keyword>
<dbReference type="Proteomes" id="UP000261003">
    <property type="component" value="Unassembled WGS sequence"/>
</dbReference>
<comment type="caution">
    <text evidence="3">The sequence shown here is derived from an EMBL/GenBank/DDBJ whole genome shotgun (WGS) entry which is preliminary data.</text>
</comment>
<dbReference type="RefSeq" id="WP_117720477.1">
    <property type="nucleotide sequence ID" value="NZ_CP096965.1"/>
</dbReference>
<dbReference type="Proteomes" id="UP000469427">
    <property type="component" value="Unassembled WGS sequence"/>
</dbReference>
<feature type="transmembrane region" description="Helical" evidence="1">
    <location>
        <begin position="274"/>
        <end position="294"/>
    </location>
</feature>
<evidence type="ECO:0000313" key="6">
    <source>
        <dbReference type="Proteomes" id="UP000283429"/>
    </source>
</evidence>
<dbReference type="InterPro" id="IPR049458">
    <property type="entry name" value="EpsG-like"/>
</dbReference>
<evidence type="ECO:0000256" key="1">
    <source>
        <dbReference type="SAM" id="Phobius"/>
    </source>
</evidence>
<feature type="transmembrane region" description="Helical" evidence="1">
    <location>
        <begin position="242"/>
        <end position="262"/>
    </location>
</feature>
<feature type="transmembrane region" description="Helical" evidence="1">
    <location>
        <begin position="161"/>
        <end position="184"/>
    </location>
</feature>
<proteinExistence type="predicted"/>
<evidence type="ECO:0000313" key="2">
    <source>
        <dbReference type="EMBL" id="KAB6522081.1"/>
    </source>
</evidence>
<evidence type="ECO:0000313" key="5">
    <source>
        <dbReference type="Proteomes" id="UP000261003"/>
    </source>
</evidence>
<feature type="transmembrane region" description="Helical" evidence="1">
    <location>
        <begin position="196"/>
        <end position="222"/>
    </location>
</feature>
<feature type="transmembrane region" description="Helical" evidence="1">
    <location>
        <begin position="300"/>
        <end position="318"/>
    </location>
</feature>
<organism evidence="3 5">
    <name type="scientific">Phocaeicola vulgatus</name>
    <name type="common">Bacteroides vulgatus</name>
    <dbReference type="NCBI Taxonomy" id="821"/>
    <lineage>
        <taxon>Bacteria</taxon>
        <taxon>Pseudomonadati</taxon>
        <taxon>Bacteroidota</taxon>
        <taxon>Bacteroidia</taxon>
        <taxon>Bacteroidales</taxon>
        <taxon>Bacteroidaceae</taxon>
        <taxon>Phocaeicola</taxon>
    </lineage>
</organism>
<dbReference type="EMBL" id="QSJM01000038">
    <property type="protein sequence ID" value="RHD78765.1"/>
    <property type="molecule type" value="Genomic_DNA"/>
</dbReference>
<feature type="transmembrane region" description="Helical" evidence="1">
    <location>
        <begin position="89"/>
        <end position="108"/>
    </location>
</feature>
<feature type="transmembrane region" description="Helical" evidence="1">
    <location>
        <begin position="325"/>
        <end position="343"/>
    </location>
</feature>
<evidence type="ECO:0000313" key="3">
    <source>
        <dbReference type="EMBL" id="RGM40879.1"/>
    </source>
</evidence>
<sequence>MTPYIFTISIVFVSFLYTYKRPDKRIFELVVLLVCFIICFGYMTGSDWRAYEEIYNSYKEPNNFYWRFLFVEPLYLCFNIIGNEAQLNFWTFYLIIKVLIFYKVISIFKRFCPFNISLLALTFYLGFWGIMVFIDTPFRNLIAVYIFLCSIRYFYERNFKKYLLFCLLAILCHFSAFLLIPLYFCNRSFSNRTIVIAFIMVNLLLLNADWVFSLIGKLLFFLPQVAAKIENYTIGEEAETTGAGKILSLGYFIHIFFFLVILKSRKIITNKPCGNLIFNMGILYIFIFRLGLTVLIFSRIQLFISIFYSIAIALSLYSMKSGQKLFYVFIIYALALFSNINQMRNVYMVPYTNYFFYLDKDLSFEERSDYNFIHSPYKEIEK</sequence>
<feature type="transmembrane region" description="Helical" evidence="1">
    <location>
        <begin position="114"/>
        <end position="133"/>
    </location>
</feature>